<organism evidence="4">
    <name type="scientific">bioreactor metagenome</name>
    <dbReference type="NCBI Taxonomy" id="1076179"/>
    <lineage>
        <taxon>unclassified sequences</taxon>
        <taxon>metagenomes</taxon>
        <taxon>ecological metagenomes</taxon>
    </lineage>
</organism>
<dbReference type="Gene3D" id="3.40.50.720">
    <property type="entry name" value="NAD(P)-binding Rossmann-like Domain"/>
    <property type="match status" value="1"/>
</dbReference>
<dbReference type="InterPro" id="IPR013149">
    <property type="entry name" value="ADH-like_C"/>
</dbReference>
<dbReference type="InterPro" id="IPR036291">
    <property type="entry name" value="NAD(P)-bd_dom_sf"/>
</dbReference>
<dbReference type="Pfam" id="PF00107">
    <property type="entry name" value="ADH_zinc_N"/>
    <property type="match status" value="1"/>
</dbReference>
<evidence type="ECO:0000313" key="4">
    <source>
        <dbReference type="EMBL" id="MPM79027.1"/>
    </source>
</evidence>
<dbReference type="PANTHER" id="PTHR43401">
    <property type="entry name" value="L-THREONINE 3-DEHYDROGENASE"/>
    <property type="match status" value="1"/>
</dbReference>
<protein>
    <submittedName>
        <fullName evidence="4">D-arabitol-phosphate dehydrogenase</fullName>
        <ecNumber evidence="4">1.1.1.301</ecNumber>
    </submittedName>
</protein>
<dbReference type="Pfam" id="PF08240">
    <property type="entry name" value="ADH_N"/>
    <property type="match status" value="1"/>
</dbReference>
<reference evidence="4" key="1">
    <citation type="submission" date="2019-08" db="EMBL/GenBank/DDBJ databases">
        <authorList>
            <person name="Kucharzyk K."/>
            <person name="Murdoch R.W."/>
            <person name="Higgins S."/>
            <person name="Loffler F."/>
        </authorList>
    </citation>
    <scope>NUCLEOTIDE SEQUENCE</scope>
</reference>
<dbReference type="SUPFAM" id="SSF51735">
    <property type="entry name" value="NAD(P)-binding Rossmann-fold domains"/>
    <property type="match status" value="1"/>
</dbReference>
<comment type="caution">
    <text evidence="4">The sequence shown here is derived from an EMBL/GenBank/DDBJ whole genome shotgun (WGS) entry which is preliminary data.</text>
</comment>
<proteinExistence type="predicted"/>
<dbReference type="AlphaFoldDB" id="A0A645CQ40"/>
<evidence type="ECO:0000259" key="3">
    <source>
        <dbReference type="Pfam" id="PF08240"/>
    </source>
</evidence>
<dbReference type="EMBL" id="VSSQ01029063">
    <property type="protein sequence ID" value="MPM79027.1"/>
    <property type="molecule type" value="Genomic_DNA"/>
</dbReference>
<dbReference type="Gene3D" id="3.90.180.10">
    <property type="entry name" value="Medium-chain alcohol dehydrogenases, catalytic domain"/>
    <property type="match status" value="1"/>
</dbReference>
<accession>A0A645CQ40</accession>
<name>A0A645CQ40_9ZZZZ</name>
<dbReference type="EC" id="1.1.1.301" evidence="4"/>
<dbReference type="SUPFAM" id="SSF50129">
    <property type="entry name" value="GroES-like"/>
    <property type="match status" value="1"/>
</dbReference>
<keyword evidence="1 4" id="KW-0560">Oxidoreductase</keyword>
<dbReference type="GO" id="GO:0016491">
    <property type="term" value="F:oxidoreductase activity"/>
    <property type="evidence" value="ECO:0007669"/>
    <property type="project" value="UniProtKB-KW"/>
</dbReference>
<gene>
    <name evidence="4" type="ORF">SDC9_126043</name>
</gene>
<evidence type="ECO:0000256" key="1">
    <source>
        <dbReference type="ARBA" id="ARBA00023002"/>
    </source>
</evidence>
<dbReference type="InterPro" id="IPR011032">
    <property type="entry name" value="GroES-like_sf"/>
</dbReference>
<feature type="domain" description="Alcohol dehydrogenase-like C-terminal" evidence="2">
    <location>
        <begin position="97"/>
        <end position="222"/>
    </location>
</feature>
<evidence type="ECO:0000259" key="2">
    <source>
        <dbReference type="Pfam" id="PF00107"/>
    </source>
</evidence>
<feature type="domain" description="Alcohol dehydrogenase-like N-terminal" evidence="3">
    <location>
        <begin position="4"/>
        <end position="55"/>
    </location>
</feature>
<dbReference type="PANTHER" id="PTHR43401:SF2">
    <property type="entry name" value="L-THREONINE 3-DEHYDROGENASE"/>
    <property type="match status" value="1"/>
</dbReference>
<dbReference type="InterPro" id="IPR050129">
    <property type="entry name" value="Zn_alcohol_dh"/>
</dbReference>
<dbReference type="InterPro" id="IPR013154">
    <property type="entry name" value="ADH-like_N"/>
</dbReference>
<sequence length="264" mass="28888">MVKTYDSCGQCEACYRGDDNLCTGKSKKRFYDGIPGSGGMAQYIAISSTRVFALPNSDADLDICAFAEPTACCLRSMENANVGFGEDVVIVGGGIMGQLHALLSKKRGARVMVVEPDAARRETALKLGADIAINPMEVNAIERIKELTNGRGAHVVFFTVNVLKLAGDYIDALAKKGRIVYYGSFHPAGEVPFEPNKIHYSEKTITGSFSPTVKAFWEATRLLGYKLIDVEPFISERYGMDQCQKAFERASSPDTFRVLIDLTK</sequence>